<sequence length="76" mass="8163">MGGPGSASSELSADNSRNVNIGHQASTDGDNSCKKNKKKTNKMPQYRPRKGGAAGGGFDDGAINGDYRRPRRIRKR</sequence>
<dbReference type="AlphaFoldDB" id="A0AAD7ZHV2"/>
<evidence type="ECO:0000256" key="1">
    <source>
        <dbReference type="SAM" id="MobiDB-lite"/>
    </source>
</evidence>
<proteinExistence type="predicted"/>
<organism evidence="2 3">
    <name type="scientific">Diploptera punctata</name>
    <name type="common">Pacific beetle cockroach</name>
    <dbReference type="NCBI Taxonomy" id="6984"/>
    <lineage>
        <taxon>Eukaryota</taxon>
        <taxon>Metazoa</taxon>
        <taxon>Ecdysozoa</taxon>
        <taxon>Arthropoda</taxon>
        <taxon>Hexapoda</taxon>
        <taxon>Insecta</taxon>
        <taxon>Pterygota</taxon>
        <taxon>Neoptera</taxon>
        <taxon>Polyneoptera</taxon>
        <taxon>Dictyoptera</taxon>
        <taxon>Blattodea</taxon>
        <taxon>Blaberoidea</taxon>
        <taxon>Blaberidae</taxon>
        <taxon>Diplopterinae</taxon>
        <taxon>Diploptera</taxon>
    </lineage>
</organism>
<feature type="region of interest" description="Disordered" evidence="1">
    <location>
        <begin position="1"/>
        <end position="76"/>
    </location>
</feature>
<protein>
    <submittedName>
        <fullName evidence="2">Uncharacterized protein</fullName>
    </submittedName>
</protein>
<keyword evidence="3" id="KW-1185">Reference proteome</keyword>
<dbReference type="EMBL" id="JASPKZ010008157">
    <property type="protein sequence ID" value="KAJ9580776.1"/>
    <property type="molecule type" value="Genomic_DNA"/>
</dbReference>
<comment type="caution">
    <text evidence="2">The sequence shown here is derived from an EMBL/GenBank/DDBJ whole genome shotgun (WGS) entry which is preliminary data.</text>
</comment>
<reference evidence="2" key="2">
    <citation type="submission" date="2023-05" db="EMBL/GenBank/DDBJ databases">
        <authorList>
            <person name="Fouks B."/>
        </authorList>
    </citation>
    <scope>NUCLEOTIDE SEQUENCE</scope>
    <source>
        <strain evidence="2">Stay&amp;Tobe</strain>
        <tissue evidence="2">Testes</tissue>
    </source>
</reference>
<accession>A0AAD7ZHV2</accession>
<evidence type="ECO:0000313" key="3">
    <source>
        <dbReference type="Proteomes" id="UP001233999"/>
    </source>
</evidence>
<evidence type="ECO:0000313" key="2">
    <source>
        <dbReference type="EMBL" id="KAJ9580776.1"/>
    </source>
</evidence>
<feature type="compositionally biased region" description="Polar residues" evidence="1">
    <location>
        <begin position="1"/>
        <end position="30"/>
    </location>
</feature>
<dbReference type="Proteomes" id="UP001233999">
    <property type="component" value="Unassembled WGS sequence"/>
</dbReference>
<gene>
    <name evidence="2" type="ORF">L9F63_024046</name>
</gene>
<name>A0AAD7ZHV2_DIPPU</name>
<reference evidence="2" key="1">
    <citation type="journal article" date="2023" name="IScience">
        <title>Live-bearing cockroach genome reveals convergent evolutionary mechanisms linked to viviparity in insects and beyond.</title>
        <authorList>
            <person name="Fouks B."/>
            <person name="Harrison M.C."/>
            <person name="Mikhailova A.A."/>
            <person name="Marchal E."/>
            <person name="English S."/>
            <person name="Carruthers M."/>
            <person name="Jennings E.C."/>
            <person name="Chiamaka E.L."/>
            <person name="Frigard R.A."/>
            <person name="Pippel M."/>
            <person name="Attardo G.M."/>
            <person name="Benoit J.B."/>
            <person name="Bornberg-Bauer E."/>
            <person name="Tobe S.S."/>
        </authorList>
    </citation>
    <scope>NUCLEOTIDE SEQUENCE</scope>
    <source>
        <strain evidence="2">Stay&amp;Tobe</strain>
    </source>
</reference>